<accession>A0ABM6QZX0</accession>
<gene>
    <name evidence="1" type="ORF">C1C98_14500</name>
</gene>
<sequence>MLDQFAFVLPRTMAHAGQLDSGFAANGKAWVHFEDSTSSLTTGLTLDHTGRILVAARIETAHGSRFGLARLNHDGLTDPDFGTRGCVIGAFENGFDATAGKVIELPDGHILLSGLHYENNDHTFPALALFDQQGRAVQSFGNAGRHIIRLCGNLSQGLRDPWLPPGVPGLEACDMQVQADGRILVLANHHYQLSDHVGVLIRLLPCGALDTSFNGRGFVMVRRLLKNTWLGCLALQADGHIVVGGAIDLPQHGLIARYDSSGKLDDSFGENGFLSILAQGHSVMVSQIVQDTNGDLQVFGSSRDPMHSLSLKVRPDGKPDGHCNQGQCQLMAIGSNASQWTAARLQSDGKLLTAGATIGATIGGIEADFVLARHLPDASLDPDFGQGKGWVRTRLGYSLDTATTLAVQADGRILVGGYSLLGLYRAVIARYWA</sequence>
<dbReference type="RefSeq" id="WP_014338144.1">
    <property type="nucleotide sequence ID" value="NC_016830.1"/>
</dbReference>
<dbReference type="Proteomes" id="UP000235315">
    <property type="component" value="Chromosome"/>
</dbReference>
<dbReference type="InterPro" id="IPR013431">
    <property type="entry name" value="Delta_60_rpt"/>
</dbReference>
<keyword evidence="2" id="KW-1185">Reference proteome</keyword>
<evidence type="ECO:0000313" key="1">
    <source>
        <dbReference type="EMBL" id="AUO46584.1"/>
    </source>
</evidence>
<dbReference type="Pfam" id="PF17164">
    <property type="entry name" value="DUF5122"/>
    <property type="match status" value="5"/>
</dbReference>
<reference evidence="1 2" key="1">
    <citation type="submission" date="2018-01" db="EMBL/GenBank/DDBJ databases">
        <title>Tropical forage species Digitaria eriantha prevents oxidative stress under low temperature conditions by the incorporation of polyhydroxybutyrate-producing endophytic bacteria.</title>
        <authorList>
            <person name="Stritzler M."/>
            <person name="Ayub N."/>
        </authorList>
    </citation>
    <scope>NUCLEOTIDE SEQUENCE [LARGE SCALE GENOMIC DNA]</scope>
    <source>
        <strain evidence="1 2">FR1</strain>
    </source>
</reference>
<name>A0ABM6QZX0_PSEO1</name>
<evidence type="ECO:0000313" key="2">
    <source>
        <dbReference type="Proteomes" id="UP000235315"/>
    </source>
</evidence>
<dbReference type="NCBIfam" id="TIGR02608">
    <property type="entry name" value="delta_60_rpt"/>
    <property type="match status" value="5"/>
</dbReference>
<protein>
    <submittedName>
        <fullName evidence="1">Delta-60 repeat domain-containing protein</fullName>
    </submittedName>
</protein>
<organism evidence="1 2">
    <name type="scientific">Pseudomonas ogarae (strain DSM 112162 / CECT 30235 / F113)</name>
    <dbReference type="NCBI Taxonomy" id="1114970"/>
    <lineage>
        <taxon>Bacteria</taxon>
        <taxon>Pseudomonadati</taxon>
        <taxon>Pseudomonadota</taxon>
        <taxon>Gammaproteobacteria</taxon>
        <taxon>Pseudomonadales</taxon>
        <taxon>Pseudomonadaceae</taxon>
        <taxon>Pseudomonas</taxon>
    </lineage>
</organism>
<dbReference type="Gene3D" id="2.80.10.50">
    <property type="match status" value="3"/>
</dbReference>
<dbReference type="EMBL" id="CP025738">
    <property type="protein sequence ID" value="AUO46584.1"/>
    <property type="molecule type" value="Genomic_DNA"/>
</dbReference>
<proteinExistence type="predicted"/>